<organism evidence="2 3">
    <name type="scientific">Fragilariopsis cylindrus CCMP1102</name>
    <dbReference type="NCBI Taxonomy" id="635003"/>
    <lineage>
        <taxon>Eukaryota</taxon>
        <taxon>Sar</taxon>
        <taxon>Stramenopiles</taxon>
        <taxon>Ochrophyta</taxon>
        <taxon>Bacillariophyta</taxon>
        <taxon>Bacillariophyceae</taxon>
        <taxon>Bacillariophycidae</taxon>
        <taxon>Bacillariales</taxon>
        <taxon>Bacillariaceae</taxon>
        <taxon>Fragilariopsis</taxon>
    </lineage>
</organism>
<dbReference type="InParanoid" id="A0A1E7EUX1"/>
<evidence type="ECO:0000313" key="3">
    <source>
        <dbReference type="Proteomes" id="UP000095751"/>
    </source>
</evidence>
<gene>
    <name evidence="2" type="ORF">FRACYDRAFT_248076</name>
</gene>
<protein>
    <submittedName>
        <fullName evidence="2">Uncharacterized protein</fullName>
    </submittedName>
</protein>
<accession>A0A1E7EUX1</accession>
<dbReference type="Proteomes" id="UP000095751">
    <property type="component" value="Unassembled WGS sequence"/>
</dbReference>
<dbReference type="KEGG" id="fcy:FRACYDRAFT_248076"/>
<keyword evidence="3" id="KW-1185">Reference proteome</keyword>
<reference evidence="2 3" key="1">
    <citation type="submission" date="2016-09" db="EMBL/GenBank/DDBJ databases">
        <title>Extensive genetic diversity and differential bi-allelic expression allows diatom success in the polar Southern Ocean.</title>
        <authorList>
            <consortium name="DOE Joint Genome Institute"/>
            <person name="Mock T."/>
            <person name="Otillar R.P."/>
            <person name="Strauss J."/>
            <person name="Dupont C."/>
            <person name="Frickenhaus S."/>
            <person name="Maumus F."/>
            <person name="Mcmullan M."/>
            <person name="Sanges R."/>
            <person name="Schmutz J."/>
            <person name="Toseland A."/>
            <person name="Valas R."/>
            <person name="Veluchamy A."/>
            <person name="Ward B.J."/>
            <person name="Allen A."/>
            <person name="Barry K."/>
            <person name="Falciatore A."/>
            <person name="Ferrante M."/>
            <person name="Fortunato A.E."/>
            <person name="Gloeckner G."/>
            <person name="Gruber A."/>
            <person name="Hipkin R."/>
            <person name="Janech M."/>
            <person name="Kroth P."/>
            <person name="Leese F."/>
            <person name="Lindquist E."/>
            <person name="Lyon B.R."/>
            <person name="Martin J."/>
            <person name="Mayer C."/>
            <person name="Parker M."/>
            <person name="Quesneville H."/>
            <person name="Raymond J."/>
            <person name="Uhlig C."/>
            <person name="Valentin K.U."/>
            <person name="Worden A.Z."/>
            <person name="Armbrust E.V."/>
            <person name="Bowler C."/>
            <person name="Green B."/>
            <person name="Moulton V."/>
            <person name="Van Oosterhout C."/>
            <person name="Grigoriev I."/>
        </authorList>
    </citation>
    <scope>NUCLEOTIDE SEQUENCE [LARGE SCALE GENOMIC DNA]</scope>
    <source>
        <strain evidence="2 3">CCMP1102</strain>
    </source>
</reference>
<evidence type="ECO:0000256" key="1">
    <source>
        <dbReference type="SAM" id="MobiDB-lite"/>
    </source>
</evidence>
<dbReference type="EMBL" id="KV784374">
    <property type="protein sequence ID" value="OEU09818.1"/>
    <property type="molecule type" value="Genomic_DNA"/>
</dbReference>
<evidence type="ECO:0000313" key="2">
    <source>
        <dbReference type="EMBL" id="OEU09818.1"/>
    </source>
</evidence>
<dbReference type="AlphaFoldDB" id="A0A1E7EUX1"/>
<dbReference type="OrthoDB" id="10645253at2759"/>
<sequence length="210" mass="23465">MLPPPQTNLYPLGGAITASESWIVDSTKFLSSDQSNAVQECLEGRADIASFRVGGVPKNTQSSSDDDDQKKSQQQQQFKFGNNRVRYVFTNPDLGYENETAQSEYSCLLRIDNININDCHPWPNIMTSIGIPLDDVGDILIVEMKKSVYIVVNPTTVKTCIRLLPKEVPGSGVTVTQLDYNDMESMMSIPIDEGEVVEDMELKRLDKRAR</sequence>
<name>A0A1E7EUX1_9STRA</name>
<proteinExistence type="predicted"/>
<feature type="region of interest" description="Disordered" evidence="1">
    <location>
        <begin position="53"/>
        <end position="76"/>
    </location>
</feature>